<gene>
    <name evidence="4" type="ORF">EV191_111130</name>
</gene>
<dbReference type="PANTHER" id="PTHR16305">
    <property type="entry name" value="TESTICULAR SOLUBLE ADENYLYL CYCLASE"/>
    <property type="match status" value="1"/>
</dbReference>
<dbReference type="PROSITE" id="PS50043">
    <property type="entry name" value="HTH_LUXR_2"/>
    <property type="match status" value="1"/>
</dbReference>
<dbReference type="GO" id="GO:0003677">
    <property type="term" value="F:DNA binding"/>
    <property type="evidence" value="ECO:0007669"/>
    <property type="project" value="InterPro"/>
</dbReference>
<keyword evidence="2" id="KW-0067">ATP-binding</keyword>
<dbReference type="GO" id="GO:0006355">
    <property type="term" value="P:regulation of DNA-templated transcription"/>
    <property type="evidence" value="ECO:0007669"/>
    <property type="project" value="InterPro"/>
</dbReference>
<evidence type="ECO:0000256" key="1">
    <source>
        <dbReference type="ARBA" id="ARBA00022741"/>
    </source>
</evidence>
<proteinExistence type="predicted"/>
<dbReference type="PRINTS" id="PR00038">
    <property type="entry name" value="HTHLUXR"/>
</dbReference>
<feature type="domain" description="HTH luxR-type" evidence="3">
    <location>
        <begin position="948"/>
        <end position="1013"/>
    </location>
</feature>
<dbReference type="PROSITE" id="PS00622">
    <property type="entry name" value="HTH_LUXR_1"/>
    <property type="match status" value="1"/>
</dbReference>
<evidence type="ECO:0000259" key="3">
    <source>
        <dbReference type="PROSITE" id="PS50043"/>
    </source>
</evidence>
<dbReference type="SMART" id="SM00421">
    <property type="entry name" value="HTH_LUXR"/>
    <property type="match status" value="1"/>
</dbReference>
<dbReference type="CDD" id="cd06170">
    <property type="entry name" value="LuxR_C_like"/>
    <property type="match status" value="1"/>
</dbReference>
<dbReference type="EMBL" id="SLXQ01000011">
    <property type="protein sequence ID" value="TCP47925.1"/>
    <property type="molecule type" value="Genomic_DNA"/>
</dbReference>
<dbReference type="Proteomes" id="UP000294911">
    <property type="component" value="Unassembled WGS sequence"/>
</dbReference>
<evidence type="ECO:0000256" key="2">
    <source>
        <dbReference type="ARBA" id="ARBA00022840"/>
    </source>
</evidence>
<dbReference type="InterPro" id="IPR000792">
    <property type="entry name" value="Tscrpt_reg_LuxR_C"/>
</dbReference>
<dbReference type="Gene3D" id="1.25.40.10">
    <property type="entry name" value="Tetratricopeptide repeat domain"/>
    <property type="match status" value="1"/>
</dbReference>
<sequence length="1020" mass="109630">MFASGYGIMTFVPRLGSGIPLVARTAQLRELRAALRRAQQGSAGALLVSGDAGVGKTRLLTEFAAAADRDGALVLTGRCLDISEAGLPYLPFAEAFGRLAASEAELFRQWPAISRLLPRQELDRELALAADPAPRYEPDAPVAAGMRRDMLGGQAHDAQDIGQLQLFDAVVGLLESLAAERTVLLVLEDLHWADSSTRNLLAMLFSRLRAQSLLVVASYRAEELHRRHPLRPLLGELIRLPMVDRIELPPFDPAETREFVLALADGPLDEAVLCQVVERSEGNAFFAEELLGWDGAGSAGLQASLADALLARIERLSQPTQSILRVAAVAGGSVSHAQLAVVAGGVERELDADRELDTALREAVQHHVLVTDHGHYTFRHSLLREAVYQDLLPGERVRLHASYAARLAECAPEPGHAAQLAYHRLASNDLAGALHACVAAAKEAERAGAPTEELRHLEKALSLWDAVEPERRGELDQLSLLRGAAGVALIAGEPERGLAFAESAVAMLTGTEEPERAALVWRRLTLALGAFDGKEDREWTASQRAWELVKDRPLTEVRVWVLGDRAALLRVLNRLDEARVAAEQVIKDAAELGLAAAEADALITLAVLNERSGDIEQTVTSLLAAVQRAERLDAPSVELRARTFLAVTYYEHGQLPEALATIAESRERARAFGLARGMYVVDLRVLQVLARYAAGEWDRLTVPEVDRVWVSNAVSARLSAAYAPLLAGLGRFEQLGALSPQLRQYWGSDTQAMLLSSYAEAEAALWQGDLEAAIERAEQGLSHLETLAQPEFGGVRLATFGVRASIELARAAADDTARAAALARGHDLARHARRQAEVYRPRSGSLGSEGKAWLSQLAAEQASLSGADPAAWELAVRGFGYGAVYQQAVCRLRYAEALLATGANDVAAEELAKAWHAAQRLAATPLRAAVHLLARRAGVPLPGEPTTSAAEDDVLTPRERAVLELVARGHTNRAVGAELFISEKTVSVHLSRAMAKLGASRRAEAVAIAAERGLLGGGAG</sequence>
<dbReference type="SUPFAM" id="SSF48452">
    <property type="entry name" value="TPR-like"/>
    <property type="match status" value="1"/>
</dbReference>
<evidence type="ECO:0000313" key="4">
    <source>
        <dbReference type="EMBL" id="TCP47925.1"/>
    </source>
</evidence>
<dbReference type="GO" id="GO:0005737">
    <property type="term" value="C:cytoplasm"/>
    <property type="evidence" value="ECO:0007669"/>
    <property type="project" value="TreeGrafter"/>
</dbReference>
<name>A0A4R2QLP9_9PSEU</name>
<keyword evidence="5" id="KW-1185">Reference proteome</keyword>
<dbReference type="InterPro" id="IPR016032">
    <property type="entry name" value="Sig_transdc_resp-reg_C-effctor"/>
</dbReference>
<dbReference type="InterPro" id="IPR027417">
    <property type="entry name" value="P-loop_NTPase"/>
</dbReference>
<organism evidence="4 5">
    <name type="scientific">Tamaricihabitans halophyticus</name>
    <dbReference type="NCBI Taxonomy" id="1262583"/>
    <lineage>
        <taxon>Bacteria</taxon>
        <taxon>Bacillati</taxon>
        <taxon>Actinomycetota</taxon>
        <taxon>Actinomycetes</taxon>
        <taxon>Pseudonocardiales</taxon>
        <taxon>Pseudonocardiaceae</taxon>
        <taxon>Tamaricihabitans</taxon>
    </lineage>
</organism>
<dbReference type="InterPro" id="IPR036388">
    <property type="entry name" value="WH-like_DNA-bd_sf"/>
</dbReference>
<dbReference type="GO" id="GO:0005524">
    <property type="term" value="F:ATP binding"/>
    <property type="evidence" value="ECO:0007669"/>
    <property type="project" value="UniProtKB-KW"/>
</dbReference>
<dbReference type="AlphaFoldDB" id="A0A4R2QLP9"/>
<evidence type="ECO:0000313" key="5">
    <source>
        <dbReference type="Proteomes" id="UP000294911"/>
    </source>
</evidence>
<dbReference type="GO" id="GO:0004016">
    <property type="term" value="F:adenylate cyclase activity"/>
    <property type="evidence" value="ECO:0007669"/>
    <property type="project" value="TreeGrafter"/>
</dbReference>
<dbReference type="Pfam" id="PF00196">
    <property type="entry name" value="GerE"/>
    <property type="match status" value="1"/>
</dbReference>
<protein>
    <submittedName>
        <fullName evidence="4">Regulatory LuxR family protein</fullName>
    </submittedName>
</protein>
<dbReference type="Gene3D" id="3.40.50.300">
    <property type="entry name" value="P-loop containing nucleotide triphosphate hydrolases"/>
    <property type="match status" value="1"/>
</dbReference>
<comment type="caution">
    <text evidence="4">The sequence shown here is derived from an EMBL/GenBank/DDBJ whole genome shotgun (WGS) entry which is preliminary data.</text>
</comment>
<dbReference type="PANTHER" id="PTHR16305:SF35">
    <property type="entry name" value="TRANSCRIPTIONAL ACTIVATOR DOMAIN"/>
    <property type="match status" value="1"/>
</dbReference>
<dbReference type="SUPFAM" id="SSF46894">
    <property type="entry name" value="C-terminal effector domain of the bipartite response regulators"/>
    <property type="match status" value="1"/>
</dbReference>
<reference evidence="4 5" key="1">
    <citation type="submission" date="2019-03" db="EMBL/GenBank/DDBJ databases">
        <title>Genomic Encyclopedia of Type Strains, Phase IV (KMG-IV): sequencing the most valuable type-strain genomes for metagenomic binning, comparative biology and taxonomic classification.</title>
        <authorList>
            <person name="Goeker M."/>
        </authorList>
    </citation>
    <scope>NUCLEOTIDE SEQUENCE [LARGE SCALE GENOMIC DNA]</scope>
    <source>
        <strain evidence="4 5">DSM 45765</strain>
    </source>
</reference>
<dbReference type="InterPro" id="IPR041664">
    <property type="entry name" value="AAA_16"/>
</dbReference>
<dbReference type="Pfam" id="PF13191">
    <property type="entry name" value="AAA_16"/>
    <property type="match status" value="1"/>
</dbReference>
<keyword evidence="1" id="KW-0547">Nucleotide-binding</keyword>
<accession>A0A4R2QLP9</accession>
<dbReference type="InterPro" id="IPR011990">
    <property type="entry name" value="TPR-like_helical_dom_sf"/>
</dbReference>
<dbReference type="Gene3D" id="1.10.10.10">
    <property type="entry name" value="Winged helix-like DNA-binding domain superfamily/Winged helix DNA-binding domain"/>
    <property type="match status" value="1"/>
</dbReference>
<dbReference type="SUPFAM" id="SSF52540">
    <property type="entry name" value="P-loop containing nucleoside triphosphate hydrolases"/>
    <property type="match status" value="1"/>
</dbReference>